<dbReference type="AlphaFoldDB" id="A0A699HAC8"/>
<feature type="domain" description="GAG-pre-integrase" evidence="2">
    <location>
        <begin position="199"/>
        <end position="248"/>
    </location>
</feature>
<comment type="caution">
    <text evidence="3">The sequence shown here is derived from an EMBL/GenBank/DDBJ whole genome shotgun (WGS) entry which is preliminary data.</text>
</comment>
<sequence>MNTVTPKVLVLSMYAIDVEPTLPHNRNNRKIHLDYLKHLKESVETLHEIVEKARIEKLLDSALENVCFTIRDLEYVIGTCPKEFNKRVKKDATTPLSRNKLRLLKTYDGESLTAQQFCEKFIRKIRFGNDHFGAIMDYEDYVIGDSVIFKVYYVEGPGYNLFFVGQFFDSDLEVTFRKHSCYVRDVDGVDLLKGSRGSNLYTISVEDMMKSSPICLLSRASKKKSWLWHHRLNHLNFDTINDLARKDLTMLIFYKAPMFLWEETVATACYTQKRSLIHTCYDKTPYELVHGKKPDLTFLCVFGALCCPTNDNEDLGKLKAKQILGFSLVMFPIGRVIESITKEPDESWKQFTSGTPSFTTIDQDAPSTSYSPSSSEVQAPISHQGVVPGPTIKDNPFAQAEDDPFVNVFVPEPSSEESSSGDLRIAVIMEYFVKISKKARILELKRRNMKITVLTTNTPYPSRKILRIYAYTSLKTTKKTISSTPYPGKTNTPYSSHMEIKYYGRYRTIETNLFDYETPLGEKSKEFNYLLKIDPDVLTNDIVGFKTYDEYKDDWNKNVSWVHEKPWTNNGDSELKEEALRDKAIMKGLINEDVKSNNEGWKSWDDFESTNGDRNEWEYENEHGDDERYELCGNETHELPVFNIRRLEMIKYSFGQDEEYVAVKENEYEDLTSTYEDACRAYQEIFYVMDEGWRYVVPTGKVIVLAGRYIVPTGSVIVATGRESKARTTLLQSIPDDYIADFHYMDDARDIWNAVKARFGGNAESKKMRKSMLKQEFSEFRISEAKGFHKGYDRMQKLLSQLNQLDAKPDAEEINLWFLRALPSSWFQVALTLKTKGGLEFFSFDDLYYKLKTLEVDIRGYNTFSLSQSAGPSHTAFVSATSTSKMMPYGDSLNSSSPTTYSVSSISKTGSQKSSNVIKDVLYSFVADTEPEQQLAYEDLEQIDKLDLEEMDLKWQIAMFSVRVHKFEQKDGRKIDFDKKESA</sequence>
<proteinExistence type="predicted"/>
<protein>
    <submittedName>
        <fullName evidence="3">Ribonuclease H-like domain-containing protein</fullName>
    </submittedName>
</protein>
<feature type="non-terminal residue" evidence="3">
    <location>
        <position position="983"/>
    </location>
</feature>
<feature type="region of interest" description="Disordered" evidence="1">
    <location>
        <begin position="351"/>
        <end position="376"/>
    </location>
</feature>
<name>A0A699HAC8_TANCI</name>
<dbReference type="InterPro" id="IPR025724">
    <property type="entry name" value="GAG-pre-integrase_dom"/>
</dbReference>
<gene>
    <name evidence="3" type="ORF">Tci_340161</name>
</gene>
<evidence type="ECO:0000259" key="2">
    <source>
        <dbReference type="Pfam" id="PF13976"/>
    </source>
</evidence>
<evidence type="ECO:0000256" key="1">
    <source>
        <dbReference type="SAM" id="MobiDB-lite"/>
    </source>
</evidence>
<evidence type="ECO:0000313" key="3">
    <source>
        <dbReference type="EMBL" id="GEX68186.1"/>
    </source>
</evidence>
<dbReference type="Pfam" id="PF13976">
    <property type="entry name" value="gag_pre-integrs"/>
    <property type="match status" value="1"/>
</dbReference>
<organism evidence="3">
    <name type="scientific">Tanacetum cinerariifolium</name>
    <name type="common">Dalmatian daisy</name>
    <name type="synonym">Chrysanthemum cinerariifolium</name>
    <dbReference type="NCBI Taxonomy" id="118510"/>
    <lineage>
        <taxon>Eukaryota</taxon>
        <taxon>Viridiplantae</taxon>
        <taxon>Streptophyta</taxon>
        <taxon>Embryophyta</taxon>
        <taxon>Tracheophyta</taxon>
        <taxon>Spermatophyta</taxon>
        <taxon>Magnoliopsida</taxon>
        <taxon>eudicotyledons</taxon>
        <taxon>Gunneridae</taxon>
        <taxon>Pentapetalae</taxon>
        <taxon>asterids</taxon>
        <taxon>campanulids</taxon>
        <taxon>Asterales</taxon>
        <taxon>Asteraceae</taxon>
        <taxon>Asteroideae</taxon>
        <taxon>Anthemideae</taxon>
        <taxon>Anthemidinae</taxon>
        <taxon>Tanacetum</taxon>
    </lineage>
</organism>
<reference evidence="3" key="1">
    <citation type="journal article" date="2019" name="Sci. Rep.">
        <title>Draft genome of Tanacetum cinerariifolium, the natural source of mosquito coil.</title>
        <authorList>
            <person name="Yamashiro T."/>
            <person name="Shiraishi A."/>
            <person name="Satake H."/>
            <person name="Nakayama K."/>
        </authorList>
    </citation>
    <scope>NUCLEOTIDE SEQUENCE</scope>
</reference>
<dbReference type="Pfam" id="PF14223">
    <property type="entry name" value="Retrotran_gag_2"/>
    <property type="match status" value="1"/>
</dbReference>
<feature type="compositionally biased region" description="Low complexity" evidence="1">
    <location>
        <begin position="366"/>
        <end position="375"/>
    </location>
</feature>
<feature type="compositionally biased region" description="Polar residues" evidence="1">
    <location>
        <begin position="351"/>
        <end position="362"/>
    </location>
</feature>
<accession>A0A699HAC8</accession>
<dbReference type="EMBL" id="BKCJ010123268">
    <property type="protein sequence ID" value="GEX68186.1"/>
    <property type="molecule type" value="Genomic_DNA"/>
</dbReference>